<comment type="caution">
    <text evidence="7">The sequence shown here is derived from an EMBL/GenBank/DDBJ whole genome shotgun (WGS) entry which is preliminary data.</text>
</comment>
<feature type="domain" description="Outer membrane protein beta-barrel" evidence="6">
    <location>
        <begin position="373"/>
        <end position="780"/>
    </location>
</feature>
<dbReference type="InterPro" id="IPR041700">
    <property type="entry name" value="OMP_b-brl_3"/>
</dbReference>
<dbReference type="Pfam" id="PF14905">
    <property type="entry name" value="OMP_b-brl_3"/>
    <property type="match status" value="1"/>
</dbReference>
<evidence type="ECO:0000256" key="2">
    <source>
        <dbReference type="ARBA" id="ARBA00023136"/>
    </source>
</evidence>
<evidence type="ECO:0000256" key="1">
    <source>
        <dbReference type="ARBA" id="ARBA00004442"/>
    </source>
</evidence>
<evidence type="ECO:0000256" key="3">
    <source>
        <dbReference type="ARBA" id="ARBA00023237"/>
    </source>
</evidence>
<sequence length="814" mass="90473">MSKIFSLFTAFIILSATAMAQTVAGVVKDAEGKAVANATVTLHNAKDTTVVKLGVSDKEGGYKFQNVTNGAYIISASFIGFAAKYSPVINIAGDATAPTLVLEKAATELKGVTVVAKKPMIEVKADKTIVNVENSINAVGNDGLELLRKSPGVTIDKDDNISLSGKNGVQVYIDGKPSPLSGSDLSNFLKSMQSTQIEAIEIITNPSAKYEAAGNAGIINIRLKKNKSYGTNGTVNAGYNIGTYPKYNAGITLNNRNKRLNLFGSYNYNKSRNESYMNLYRVQLDTLFDQRAVMTFRNNSHNFKAGADYYINSKNTVGVMVNGNITDFTLYNDSRTDISYAPTKFADRLLLANNKTSSGRDNINGNVNYRFADTSGHELNVDADYSRYRLTSDQYQPNNTYDAATGNLLQSETYNMIAPTNIDIYSGKADYEQNFKKGRLGFGGKVSYVKSDNNFDRFIIDEADKTRDRNNNFLYKENINALYVNYNRQFKGFMIQAGLRMENTNITGASKGVSLIDGSNIQFDSTFERNYTNFFPSAAVTLNKNPMNQWSVSYSRRIDRPAYQDLNPFEFRLDKYTFQQGNTQLRPQYTNSFSLTNTFRYRLTTTLSYSHVSDVFSQIVDTADLTKAFITKKNLATQDIVSLNISLPFQYKFYSMFTNINTYYSKYKADFGEGRGVNLDVFAANLYMQNTFKVAKKTTLELSGFYTSPSIWQGTFKSKAMGGVDVGIQQTVLKSKGTLKATVTDVFHTMQWGGTSDFAGQYLKTTGGWESRQFRLNFTYRFGNAQVKAARQRKTATEDENKRVGSQGGGIGGN</sequence>
<evidence type="ECO:0000313" key="7">
    <source>
        <dbReference type="EMBL" id="MBG9375335.1"/>
    </source>
</evidence>
<feature type="region of interest" description="Disordered" evidence="4">
    <location>
        <begin position="791"/>
        <end position="814"/>
    </location>
</feature>
<dbReference type="AlphaFoldDB" id="A0A931E4W6"/>
<evidence type="ECO:0000259" key="6">
    <source>
        <dbReference type="Pfam" id="PF14905"/>
    </source>
</evidence>
<protein>
    <submittedName>
        <fullName evidence="7">TonB-dependent receptor</fullName>
    </submittedName>
</protein>
<dbReference type="Gene3D" id="2.40.170.20">
    <property type="entry name" value="TonB-dependent receptor, beta-barrel domain"/>
    <property type="match status" value="1"/>
</dbReference>
<evidence type="ECO:0000256" key="5">
    <source>
        <dbReference type="SAM" id="SignalP"/>
    </source>
</evidence>
<dbReference type="RefSeq" id="WP_196989390.1">
    <property type="nucleotide sequence ID" value="NZ_JADWYR010000001.1"/>
</dbReference>
<dbReference type="PANTHER" id="PTHR40980:SF4">
    <property type="entry name" value="TONB-DEPENDENT RECEPTOR-LIKE BETA-BARREL DOMAIN-CONTAINING PROTEIN"/>
    <property type="match status" value="1"/>
</dbReference>
<keyword evidence="8" id="KW-1185">Reference proteome</keyword>
<dbReference type="Gene3D" id="2.170.130.10">
    <property type="entry name" value="TonB-dependent receptor, plug domain"/>
    <property type="match status" value="1"/>
</dbReference>
<comment type="subcellular location">
    <subcellularLocation>
        <location evidence="1">Cell outer membrane</location>
    </subcellularLocation>
</comment>
<feature type="chain" id="PRO_5036859124" evidence="5">
    <location>
        <begin position="21"/>
        <end position="814"/>
    </location>
</feature>
<keyword evidence="2" id="KW-0472">Membrane</keyword>
<feature type="signal peptide" evidence="5">
    <location>
        <begin position="1"/>
        <end position="20"/>
    </location>
</feature>
<dbReference type="Proteomes" id="UP000628448">
    <property type="component" value="Unassembled WGS sequence"/>
</dbReference>
<evidence type="ECO:0000256" key="4">
    <source>
        <dbReference type="SAM" id="MobiDB-lite"/>
    </source>
</evidence>
<evidence type="ECO:0000313" key="8">
    <source>
        <dbReference type="Proteomes" id="UP000628448"/>
    </source>
</evidence>
<dbReference type="Pfam" id="PF13620">
    <property type="entry name" value="CarboxypepD_reg"/>
    <property type="match status" value="1"/>
</dbReference>
<gene>
    <name evidence="7" type="ORF">I5907_03765</name>
</gene>
<dbReference type="InterPro" id="IPR037066">
    <property type="entry name" value="Plug_dom_sf"/>
</dbReference>
<keyword evidence="3" id="KW-0998">Cell outer membrane</keyword>
<keyword evidence="7" id="KW-0675">Receptor</keyword>
<dbReference type="Gene3D" id="2.60.40.1120">
    <property type="entry name" value="Carboxypeptidase-like, regulatory domain"/>
    <property type="match status" value="1"/>
</dbReference>
<accession>A0A931E4W6</accession>
<dbReference type="SUPFAM" id="SSF56935">
    <property type="entry name" value="Porins"/>
    <property type="match status" value="1"/>
</dbReference>
<dbReference type="InterPro" id="IPR008969">
    <property type="entry name" value="CarboxyPept-like_regulatory"/>
</dbReference>
<reference evidence="7" key="1">
    <citation type="submission" date="2020-11" db="EMBL/GenBank/DDBJ databases">
        <title>Bacterial whole genome sequence for Panacibacter sp. DH6.</title>
        <authorList>
            <person name="Le V."/>
            <person name="Ko S."/>
            <person name="Ahn C.-Y."/>
            <person name="Oh H.-M."/>
        </authorList>
    </citation>
    <scope>NUCLEOTIDE SEQUENCE</scope>
    <source>
        <strain evidence="7">DH6</strain>
    </source>
</reference>
<proteinExistence type="predicted"/>
<keyword evidence="5" id="KW-0732">Signal</keyword>
<dbReference type="InterPro" id="IPR036942">
    <property type="entry name" value="Beta-barrel_TonB_sf"/>
</dbReference>
<dbReference type="SUPFAM" id="SSF49464">
    <property type="entry name" value="Carboxypeptidase regulatory domain-like"/>
    <property type="match status" value="1"/>
</dbReference>
<dbReference type="PANTHER" id="PTHR40980">
    <property type="entry name" value="PLUG DOMAIN-CONTAINING PROTEIN"/>
    <property type="match status" value="1"/>
</dbReference>
<dbReference type="EMBL" id="JADWYR010000001">
    <property type="protein sequence ID" value="MBG9375335.1"/>
    <property type="molecule type" value="Genomic_DNA"/>
</dbReference>
<organism evidence="7 8">
    <name type="scientific">Panacibacter microcysteis</name>
    <dbReference type="NCBI Taxonomy" id="2793269"/>
    <lineage>
        <taxon>Bacteria</taxon>
        <taxon>Pseudomonadati</taxon>
        <taxon>Bacteroidota</taxon>
        <taxon>Chitinophagia</taxon>
        <taxon>Chitinophagales</taxon>
        <taxon>Chitinophagaceae</taxon>
        <taxon>Panacibacter</taxon>
    </lineage>
</organism>
<dbReference type="GO" id="GO:0009279">
    <property type="term" value="C:cell outer membrane"/>
    <property type="evidence" value="ECO:0007669"/>
    <property type="project" value="UniProtKB-SubCell"/>
</dbReference>
<name>A0A931E4W6_9BACT</name>